<evidence type="ECO:0000313" key="3">
    <source>
        <dbReference type="Proteomes" id="UP000005396"/>
    </source>
</evidence>
<dbReference type="Proteomes" id="UP000005396">
    <property type="component" value="Unassembled WGS sequence"/>
</dbReference>
<evidence type="ECO:0000313" key="2">
    <source>
        <dbReference type="EMBL" id="EDP13471.1"/>
    </source>
</evidence>
<gene>
    <name evidence="2" type="ORF">CLOBOL_06036</name>
</gene>
<dbReference type="PaxDb" id="411902-CLOBOL_06036"/>
<dbReference type="eggNOG" id="ENOG50335HD">
    <property type="taxonomic scope" value="Bacteria"/>
</dbReference>
<name>A8S2C6_ENTBW</name>
<sequence>MEEPKELRRLQMKKVTWLRTLVTVVLSVTVVSMVYVFTKGWPLMRPPRMEDIKEVTMTDTESGVKKEFVDEENKELAVKLINFLNYVPFSTASDTYEPLIIITYVLDDGTEIKISANNTEVFFNGNGHQLKDAEIFGNLTKAVFFSEETARESAQ</sequence>
<feature type="transmembrane region" description="Helical" evidence="1">
    <location>
        <begin position="20"/>
        <end position="38"/>
    </location>
</feature>
<accession>A8S2C6</accession>
<keyword evidence="1" id="KW-1133">Transmembrane helix</keyword>
<dbReference type="HOGENOM" id="CLU_149868_0_0_9"/>
<keyword evidence="1" id="KW-0472">Membrane</keyword>
<evidence type="ECO:0000256" key="1">
    <source>
        <dbReference type="SAM" id="Phobius"/>
    </source>
</evidence>
<reference evidence="2 3" key="1">
    <citation type="submission" date="2007-08" db="EMBL/GenBank/DDBJ databases">
        <authorList>
            <person name="Fulton L."/>
            <person name="Clifton S."/>
            <person name="Fulton B."/>
            <person name="Xu J."/>
            <person name="Minx P."/>
            <person name="Pepin K.H."/>
            <person name="Johnson M."/>
            <person name="Thiruvilangam P."/>
            <person name="Bhonagiri V."/>
            <person name="Nash W.E."/>
            <person name="Mardis E.R."/>
            <person name="Wilson R.K."/>
        </authorList>
    </citation>
    <scope>NUCLEOTIDE SEQUENCE [LARGE SCALE GENOMIC DNA]</scope>
    <source>
        <strain evidence="3">ATCC BAA-613 / DSM 15670 / CCUG 46953 / JCM 12243 / WAL 16351</strain>
    </source>
</reference>
<protein>
    <submittedName>
        <fullName evidence="2">Uncharacterized protein</fullName>
    </submittedName>
</protein>
<proteinExistence type="predicted"/>
<dbReference type="EMBL" id="ABCC02000047">
    <property type="protein sequence ID" value="EDP13471.1"/>
    <property type="molecule type" value="Genomic_DNA"/>
</dbReference>
<dbReference type="AlphaFoldDB" id="A8S2C6"/>
<comment type="caution">
    <text evidence="2">The sequence shown here is derived from an EMBL/GenBank/DDBJ whole genome shotgun (WGS) entry which is preliminary data.</text>
</comment>
<organism evidence="2 3">
    <name type="scientific">Enterocloster bolteae (strain ATCC BAA-613 / DSM 15670 / CCUG 46953 / JCM 12243 / WAL 16351)</name>
    <name type="common">Clostridium bolteae</name>
    <dbReference type="NCBI Taxonomy" id="411902"/>
    <lineage>
        <taxon>Bacteria</taxon>
        <taxon>Bacillati</taxon>
        <taxon>Bacillota</taxon>
        <taxon>Clostridia</taxon>
        <taxon>Lachnospirales</taxon>
        <taxon>Lachnospiraceae</taxon>
        <taxon>Enterocloster</taxon>
    </lineage>
</organism>
<reference evidence="2 3" key="2">
    <citation type="submission" date="2007-09" db="EMBL/GenBank/DDBJ databases">
        <title>Draft genome sequence of Clostridium bolteae (ATCC BAA-613).</title>
        <authorList>
            <person name="Sudarsanam P."/>
            <person name="Ley R."/>
            <person name="Guruge J."/>
            <person name="Turnbaugh P.J."/>
            <person name="Mahowald M."/>
            <person name="Liep D."/>
            <person name="Gordon J."/>
        </authorList>
    </citation>
    <scope>NUCLEOTIDE SEQUENCE [LARGE SCALE GENOMIC DNA]</scope>
    <source>
        <strain evidence="3">ATCC BAA-613 / DSM 15670 / CCUG 46953 / JCM 12243 / WAL 16351</strain>
    </source>
</reference>
<keyword evidence="1" id="KW-0812">Transmembrane</keyword>